<sequence length="224" mass="25066">MNFPKLSDQAAPESLALVAYNRLRALLLAGELAPGSLIQERKLAEWQGLSRTPVRDALNRLETERLLTRKDRLLFVTTISVREIIDILNARRLLESEAARAAVSRMSAAEIASIRAAILEMGKAGEVSDNLHWQVDDMVHFGIADAAGNSEIRRMIGELRQRTRMFGMRRIPSRFENGMNEHLAILDAIEAQDAALAAERMAHHIDRARQAIVAMLQETQDHAI</sequence>
<organism evidence="5 6">
    <name type="scientific">Acetobacter garciniae</name>
    <dbReference type="NCBI Taxonomy" id="2817435"/>
    <lineage>
        <taxon>Bacteria</taxon>
        <taxon>Pseudomonadati</taxon>
        <taxon>Pseudomonadota</taxon>
        <taxon>Alphaproteobacteria</taxon>
        <taxon>Acetobacterales</taxon>
        <taxon>Acetobacteraceae</taxon>
        <taxon>Acetobacter</taxon>
    </lineage>
</organism>
<dbReference type="GO" id="GO:0003700">
    <property type="term" value="F:DNA-binding transcription factor activity"/>
    <property type="evidence" value="ECO:0007669"/>
    <property type="project" value="InterPro"/>
</dbReference>
<dbReference type="Pfam" id="PF00392">
    <property type="entry name" value="GntR"/>
    <property type="match status" value="1"/>
</dbReference>
<dbReference type="EMBL" id="JAFVMH010000002">
    <property type="protein sequence ID" value="MBO1324444.1"/>
    <property type="molecule type" value="Genomic_DNA"/>
</dbReference>
<dbReference type="Pfam" id="PF07729">
    <property type="entry name" value="FCD"/>
    <property type="match status" value="1"/>
</dbReference>
<dbReference type="SMART" id="SM00895">
    <property type="entry name" value="FCD"/>
    <property type="match status" value="1"/>
</dbReference>
<keyword evidence="1" id="KW-0805">Transcription regulation</keyword>
<dbReference type="SMART" id="SM00345">
    <property type="entry name" value="HTH_GNTR"/>
    <property type="match status" value="1"/>
</dbReference>
<dbReference type="InterPro" id="IPR008920">
    <property type="entry name" value="TF_FadR/GntR_C"/>
</dbReference>
<dbReference type="AlphaFoldDB" id="A0A939KPU3"/>
<dbReference type="SUPFAM" id="SSF46785">
    <property type="entry name" value="Winged helix' DNA-binding domain"/>
    <property type="match status" value="1"/>
</dbReference>
<evidence type="ECO:0000313" key="5">
    <source>
        <dbReference type="EMBL" id="MBO1324444.1"/>
    </source>
</evidence>
<dbReference type="PANTHER" id="PTHR43537:SF5">
    <property type="entry name" value="UXU OPERON TRANSCRIPTIONAL REGULATOR"/>
    <property type="match status" value="1"/>
</dbReference>
<dbReference type="SUPFAM" id="SSF48008">
    <property type="entry name" value="GntR ligand-binding domain-like"/>
    <property type="match status" value="1"/>
</dbReference>
<evidence type="ECO:0000313" key="6">
    <source>
        <dbReference type="Proteomes" id="UP000664073"/>
    </source>
</evidence>
<evidence type="ECO:0000256" key="1">
    <source>
        <dbReference type="ARBA" id="ARBA00023015"/>
    </source>
</evidence>
<keyword evidence="2" id="KW-0238">DNA-binding</keyword>
<dbReference type="Gene3D" id="1.10.10.10">
    <property type="entry name" value="Winged helix-like DNA-binding domain superfamily/Winged helix DNA-binding domain"/>
    <property type="match status" value="1"/>
</dbReference>
<name>A0A939KPU3_9PROT</name>
<dbReference type="RefSeq" id="WP_207845144.1">
    <property type="nucleotide sequence ID" value="NZ_JAFVMH010000002.1"/>
</dbReference>
<accession>A0A939KPU3</accession>
<dbReference type="InterPro" id="IPR000524">
    <property type="entry name" value="Tscrpt_reg_HTH_GntR"/>
</dbReference>
<gene>
    <name evidence="5" type="ORF">J2D77_04645</name>
</gene>
<dbReference type="PROSITE" id="PS50949">
    <property type="entry name" value="HTH_GNTR"/>
    <property type="match status" value="1"/>
</dbReference>
<evidence type="ECO:0000256" key="3">
    <source>
        <dbReference type="ARBA" id="ARBA00023163"/>
    </source>
</evidence>
<dbReference type="Proteomes" id="UP000664073">
    <property type="component" value="Unassembled WGS sequence"/>
</dbReference>
<keyword evidence="6" id="KW-1185">Reference proteome</keyword>
<evidence type="ECO:0000259" key="4">
    <source>
        <dbReference type="PROSITE" id="PS50949"/>
    </source>
</evidence>
<dbReference type="Gene3D" id="1.20.120.530">
    <property type="entry name" value="GntR ligand-binding domain-like"/>
    <property type="match status" value="1"/>
</dbReference>
<dbReference type="InterPro" id="IPR036390">
    <property type="entry name" value="WH_DNA-bd_sf"/>
</dbReference>
<comment type="caution">
    <text evidence="5">The sequence shown here is derived from an EMBL/GenBank/DDBJ whole genome shotgun (WGS) entry which is preliminary data.</text>
</comment>
<proteinExistence type="predicted"/>
<evidence type="ECO:0000256" key="2">
    <source>
        <dbReference type="ARBA" id="ARBA00023125"/>
    </source>
</evidence>
<reference evidence="5" key="1">
    <citation type="submission" date="2021-03" db="EMBL/GenBank/DDBJ databases">
        <title>The complete genome sequence of Acetobacter sp. TBRC 12339.</title>
        <authorList>
            <person name="Charoenyingcharoen P."/>
            <person name="Yukphan P."/>
        </authorList>
    </citation>
    <scope>NUCLEOTIDE SEQUENCE</scope>
    <source>
        <strain evidence="5">TBRC 12339</strain>
    </source>
</reference>
<dbReference type="InterPro" id="IPR011711">
    <property type="entry name" value="GntR_C"/>
</dbReference>
<dbReference type="InterPro" id="IPR036388">
    <property type="entry name" value="WH-like_DNA-bd_sf"/>
</dbReference>
<keyword evidence="3" id="KW-0804">Transcription</keyword>
<protein>
    <submittedName>
        <fullName evidence="5">GntR family transcriptional regulator</fullName>
    </submittedName>
</protein>
<feature type="domain" description="HTH gntR-type" evidence="4">
    <location>
        <begin position="13"/>
        <end position="84"/>
    </location>
</feature>
<dbReference type="GO" id="GO:0003677">
    <property type="term" value="F:DNA binding"/>
    <property type="evidence" value="ECO:0007669"/>
    <property type="project" value="UniProtKB-KW"/>
</dbReference>
<dbReference type="PANTHER" id="PTHR43537">
    <property type="entry name" value="TRANSCRIPTIONAL REGULATOR, GNTR FAMILY"/>
    <property type="match status" value="1"/>
</dbReference>